<accession>B1ZS24</accession>
<keyword evidence="3" id="KW-1185">Reference proteome</keyword>
<evidence type="ECO:0008006" key="4">
    <source>
        <dbReference type="Google" id="ProtNLM"/>
    </source>
</evidence>
<protein>
    <recommendedName>
        <fullName evidence="4">Plasmid stabilization system</fullName>
    </recommendedName>
</protein>
<dbReference type="OrthoDB" id="278204at2"/>
<dbReference type="KEGG" id="ote:Oter_1415"/>
<dbReference type="Pfam" id="PF05016">
    <property type="entry name" value="ParE_toxin"/>
    <property type="match status" value="1"/>
</dbReference>
<dbReference type="Gene3D" id="3.30.2310.20">
    <property type="entry name" value="RelE-like"/>
    <property type="match status" value="1"/>
</dbReference>
<sequence length="103" mass="12434">MKKAVKIVPWVVSDDLQAIYDYHRCFSAEKAERILEEFDRIVALIELNPSLFHERDAGWRVYPFESGTYLLYYRELETMWLVAGVFHARRHPHWIRNLLGQRR</sequence>
<dbReference type="Proteomes" id="UP000007013">
    <property type="component" value="Chromosome"/>
</dbReference>
<name>B1ZS24_OPITP</name>
<dbReference type="RefSeq" id="WP_012374238.1">
    <property type="nucleotide sequence ID" value="NC_010571.1"/>
</dbReference>
<proteinExistence type="predicted"/>
<dbReference type="InterPro" id="IPR007712">
    <property type="entry name" value="RelE/ParE_toxin"/>
</dbReference>
<evidence type="ECO:0000313" key="2">
    <source>
        <dbReference type="EMBL" id="ACB74700.1"/>
    </source>
</evidence>
<evidence type="ECO:0000313" key="3">
    <source>
        <dbReference type="Proteomes" id="UP000007013"/>
    </source>
</evidence>
<dbReference type="EMBL" id="CP001032">
    <property type="protein sequence ID" value="ACB74700.1"/>
    <property type="molecule type" value="Genomic_DNA"/>
</dbReference>
<evidence type="ECO:0000256" key="1">
    <source>
        <dbReference type="ARBA" id="ARBA00022649"/>
    </source>
</evidence>
<keyword evidence="1" id="KW-1277">Toxin-antitoxin system</keyword>
<reference evidence="2 3" key="1">
    <citation type="journal article" date="2011" name="J. Bacteriol.">
        <title>Genome sequence of the verrucomicrobium Opitutus terrae PB90-1, an abundant inhabitant of rice paddy soil ecosystems.</title>
        <authorList>
            <person name="van Passel M.W."/>
            <person name="Kant R."/>
            <person name="Palva A."/>
            <person name="Copeland A."/>
            <person name="Lucas S."/>
            <person name="Lapidus A."/>
            <person name="Glavina del Rio T."/>
            <person name="Pitluck S."/>
            <person name="Goltsman E."/>
            <person name="Clum A."/>
            <person name="Sun H."/>
            <person name="Schmutz J."/>
            <person name="Larimer F.W."/>
            <person name="Land M.L."/>
            <person name="Hauser L."/>
            <person name="Kyrpides N."/>
            <person name="Mikhailova N."/>
            <person name="Richardson P.P."/>
            <person name="Janssen P.H."/>
            <person name="de Vos W.M."/>
            <person name="Smidt H."/>
        </authorList>
    </citation>
    <scope>NUCLEOTIDE SEQUENCE [LARGE SCALE GENOMIC DNA]</scope>
    <source>
        <strain evidence="3">DSM 11246 / JCM 15787 / PB90-1</strain>
    </source>
</reference>
<dbReference type="STRING" id="452637.Oter_1415"/>
<dbReference type="AlphaFoldDB" id="B1ZS24"/>
<dbReference type="eggNOG" id="COG3668">
    <property type="taxonomic scope" value="Bacteria"/>
</dbReference>
<gene>
    <name evidence="2" type="ordered locus">Oter_1415</name>
</gene>
<organism evidence="2 3">
    <name type="scientific">Opitutus terrae (strain DSM 11246 / JCM 15787 / PB90-1)</name>
    <dbReference type="NCBI Taxonomy" id="452637"/>
    <lineage>
        <taxon>Bacteria</taxon>
        <taxon>Pseudomonadati</taxon>
        <taxon>Verrucomicrobiota</taxon>
        <taxon>Opitutia</taxon>
        <taxon>Opitutales</taxon>
        <taxon>Opitutaceae</taxon>
        <taxon>Opitutus</taxon>
    </lineage>
</organism>
<dbReference type="InterPro" id="IPR035093">
    <property type="entry name" value="RelE/ParE_toxin_dom_sf"/>
</dbReference>
<dbReference type="HOGENOM" id="CLU_2260913_0_0_0"/>